<evidence type="ECO:0000256" key="1">
    <source>
        <dbReference type="ARBA" id="ARBA00007626"/>
    </source>
</evidence>
<feature type="transmembrane region" description="Helical" evidence="2">
    <location>
        <begin position="71"/>
        <end position="88"/>
    </location>
</feature>
<name>A0AAQ3SBH6_VIGMU</name>
<feature type="transmembrane region" description="Helical" evidence="2">
    <location>
        <begin position="94"/>
        <end position="118"/>
    </location>
</feature>
<evidence type="ECO:0000256" key="2">
    <source>
        <dbReference type="SAM" id="Phobius"/>
    </source>
</evidence>
<dbReference type="Proteomes" id="UP001374535">
    <property type="component" value="Chromosome 1"/>
</dbReference>
<keyword evidence="2" id="KW-0472">Membrane</keyword>
<sequence>MRGAVPKVSQISACTRVQLDLVSKTKGVVVAEAFFSGHPPPAKNKNTYGALLNCYCKELMKDRALSYFDKMGYVASLAFNNTVVWSLASAQPVFSLLLLTTVQSCLLVFINVALIGYIL</sequence>
<dbReference type="PANTHER" id="PTHR45717">
    <property type="entry name" value="OS12G0527900 PROTEIN"/>
    <property type="match status" value="1"/>
</dbReference>
<evidence type="ECO:0000313" key="3">
    <source>
        <dbReference type="EMBL" id="WVZ26274.1"/>
    </source>
</evidence>
<dbReference type="AlphaFoldDB" id="A0AAQ3SBH6"/>
<keyword evidence="2" id="KW-0812">Transmembrane</keyword>
<gene>
    <name evidence="3" type="ORF">V8G54_004818</name>
</gene>
<organism evidence="3 4">
    <name type="scientific">Vigna mungo</name>
    <name type="common">Black gram</name>
    <name type="synonym">Phaseolus mungo</name>
    <dbReference type="NCBI Taxonomy" id="3915"/>
    <lineage>
        <taxon>Eukaryota</taxon>
        <taxon>Viridiplantae</taxon>
        <taxon>Streptophyta</taxon>
        <taxon>Embryophyta</taxon>
        <taxon>Tracheophyta</taxon>
        <taxon>Spermatophyta</taxon>
        <taxon>Magnoliopsida</taxon>
        <taxon>eudicotyledons</taxon>
        <taxon>Gunneridae</taxon>
        <taxon>Pentapetalae</taxon>
        <taxon>rosids</taxon>
        <taxon>fabids</taxon>
        <taxon>Fabales</taxon>
        <taxon>Fabaceae</taxon>
        <taxon>Papilionoideae</taxon>
        <taxon>50 kb inversion clade</taxon>
        <taxon>NPAAA clade</taxon>
        <taxon>indigoferoid/millettioid clade</taxon>
        <taxon>Phaseoleae</taxon>
        <taxon>Vigna</taxon>
    </lineage>
</organism>
<protein>
    <submittedName>
        <fullName evidence="3">Uncharacterized protein</fullName>
    </submittedName>
</protein>
<reference evidence="3 4" key="1">
    <citation type="journal article" date="2023" name="Life. Sci Alliance">
        <title>Evolutionary insights into 3D genome organization and epigenetic landscape of Vigna mungo.</title>
        <authorList>
            <person name="Junaid A."/>
            <person name="Singh B."/>
            <person name="Bhatia S."/>
        </authorList>
    </citation>
    <scope>NUCLEOTIDE SEQUENCE [LARGE SCALE GENOMIC DNA]</scope>
    <source>
        <strain evidence="3">Urdbean</strain>
    </source>
</reference>
<proteinExistence type="inferred from homology"/>
<comment type="similarity">
    <text evidence="1">Belongs to the PPR family. P subfamily.</text>
</comment>
<dbReference type="EMBL" id="CP144700">
    <property type="protein sequence ID" value="WVZ26274.1"/>
    <property type="molecule type" value="Genomic_DNA"/>
</dbReference>
<dbReference type="GO" id="GO:0005739">
    <property type="term" value="C:mitochondrion"/>
    <property type="evidence" value="ECO:0007669"/>
    <property type="project" value="TreeGrafter"/>
</dbReference>
<evidence type="ECO:0000313" key="4">
    <source>
        <dbReference type="Proteomes" id="UP001374535"/>
    </source>
</evidence>
<keyword evidence="2" id="KW-1133">Transmembrane helix</keyword>
<keyword evidence="4" id="KW-1185">Reference proteome</keyword>
<accession>A0AAQ3SBH6</accession>
<dbReference type="PANTHER" id="PTHR45717:SF8">
    <property type="entry name" value="OS01G0301000 PROTEIN"/>
    <property type="match status" value="1"/>
</dbReference>